<sequence>MVSVPAFIELLGGLFHELVQLIQVDICEYGRNDSALRAAGVGSMVLPVLHIAGF</sequence>
<proteinExistence type="predicted"/>
<gene>
    <name evidence="1" type="ORF">SDC9_206717</name>
</gene>
<evidence type="ECO:0000313" key="1">
    <source>
        <dbReference type="EMBL" id="MPN59000.1"/>
    </source>
</evidence>
<name>A0A645J785_9ZZZZ</name>
<dbReference type="AlphaFoldDB" id="A0A645J785"/>
<dbReference type="EMBL" id="VSSQ01132472">
    <property type="protein sequence ID" value="MPN59000.1"/>
    <property type="molecule type" value="Genomic_DNA"/>
</dbReference>
<accession>A0A645J785</accession>
<reference evidence="1" key="1">
    <citation type="submission" date="2019-08" db="EMBL/GenBank/DDBJ databases">
        <authorList>
            <person name="Kucharzyk K."/>
            <person name="Murdoch R.W."/>
            <person name="Higgins S."/>
            <person name="Loffler F."/>
        </authorList>
    </citation>
    <scope>NUCLEOTIDE SEQUENCE</scope>
</reference>
<comment type="caution">
    <text evidence="1">The sequence shown here is derived from an EMBL/GenBank/DDBJ whole genome shotgun (WGS) entry which is preliminary data.</text>
</comment>
<organism evidence="1">
    <name type="scientific">bioreactor metagenome</name>
    <dbReference type="NCBI Taxonomy" id="1076179"/>
    <lineage>
        <taxon>unclassified sequences</taxon>
        <taxon>metagenomes</taxon>
        <taxon>ecological metagenomes</taxon>
    </lineage>
</organism>
<protein>
    <submittedName>
        <fullName evidence="1">Uncharacterized protein</fullName>
    </submittedName>
</protein>